<dbReference type="OrthoDB" id="1743261at2759"/>
<keyword evidence="4 5" id="KW-0804">Transcription</keyword>
<dbReference type="SUPFAM" id="SSF46785">
    <property type="entry name" value="Winged helix' DNA-binding domain"/>
    <property type="match status" value="1"/>
</dbReference>
<dbReference type="GO" id="GO:0000978">
    <property type="term" value="F:RNA polymerase II cis-regulatory region sequence-specific DNA binding"/>
    <property type="evidence" value="ECO:0007669"/>
    <property type="project" value="InterPro"/>
</dbReference>
<accession>A0A8B7P8G2</accession>
<dbReference type="PANTHER" id="PTHR12081:SF18">
    <property type="entry name" value="TRANSCRIPTION FACTOR E2F2-RELATED"/>
    <property type="match status" value="1"/>
</dbReference>
<dbReference type="InterPro" id="IPR037241">
    <property type="entry name" value="E2F-DP_heterodim"/>
</dbReference>
<protein>
    <submittedName>
        <fullName evidence="9">Transcription factor E2F4</fullName>
    </submittedName>
</protein>
<dbReference type="GeneID" id="108678507"/>
<feature type="compositionally biased region" description="Polar residues" evidence="6">
    <location>
        <begin position="327"/>
        <end position="336"/>
    </location>
</feature>
<dbReference type="FunFam" id="1.10.10.10:FF:000008">
    <property type="entry name" value="E2F transcription factor 1"/>
    <property type="match status" value="1"/>
</dbReference>
<dbReference type="RefSeq" id="XP_018022449.1">
    <property type="nucleotide sequence ID" value="XM_018166960.2"/>
</dbReference>
<feature type="compositionally biased region" description="Polar residues" evidence="6">
    <location>
        <begin position="92"/>
        <end position="113"/>
    </location>
</feature>
<comment type="similarity">
    <text evidence="1 5">Belongs to the E2F/DP family.</text>
</comment>
<sequence length="552" mass="59309">MERLYGGEGGVVSEAPEYSLPCDGLTYTQLLDHGYGLTVPLSTPHTPSSGHVSPASSTATPLKAQSVKRRLVLEEAPSLVAGIVDADGFRTPSKTPRRSVTSRVASPHCSSPSPLTPALLAQHRAKNNASPGKPSRYDTSLGKLTKEFLALLHNSADGTVDLKLASEVLQVQKRRIYDITNVLEGIGLVNKKFKNNVQLMSAPSNTREVEADVERLRKQEEKLDCLIQQLSSNLASDFETDRRFAYMDHCDVKQLYHNSTVFMVSPPAGSTLGVSANLQELPLSLQLCTYGRPTVVHMYEGKPSWLEGMSSYKHNFATLTALSQLAPNASTASPTSDESRRCQDKASSEASTSSRIDDCIQSPKSSPIASSSFAYLNLNVGSGDLALRSPLRSPGALPGMAGSSDAVFGLPVPSPSSITPKKRSLIPDDAFTPPSKKPCRRRVTPKKSSWSPSKGGCVKVELAEDEGVCADDLLTDDVFATMFGAGDSNALDLLLPEPYGFLNSDDPGSEDLGFGSASTPPPFLTLEPPMDHNDYTFSLDTTEGLSDFFDFI</sequence>
<evidence type="ECO:0000313" key="9">
    <source>
        <dbReference type="RefSeq" id="XP_018022449.1"/>
    </source>
</evidence>
<keyword evidence="8" id="KW-1185">Reference proteome</keyword>
<dbReference type="InterPro" id="IPR036388">
    <property type="entry name" value="WH-like_DNA-bd_sf"/>
</dbReference>
<dbReference type="SMART" id="SM01372">
    <property type="entry name" value="E2F_TDP"/>
    <property type="match status" value="1"/>
</dbReference>
<comment type="subcellular location">
    <subcellularLocation>
        <location evidence="5">Nucleus</location>
    </subcellularLocation>
</comment>
<feature type="region of interest" description="Disordered" evidence="6">
    <location>
        <begin position="41"/>
        <end position="63"/>
    </location>
</feature>
<reference evidence="9" key="1">
    <citation type="submission" date="2025-08" db="UniProtKB">
        <authorList>
            <consortium name="RefSeq"/>
        </authorList>
    </citation>
    <scope>IDENTIFICATION</scope>
    <source>
        <tissue evidence="9">Whole organism</tissue>
    </source>
</reference>
<dbReference type="PANTHER" id="PTHR12081">
    <property type="entry name" value="TRANSCRIPTION FACTOR E2F"/>
    <property type="match status" value="1"/>
</dbReference>
<evidence type="ECO:0000256" key="2">
    <source>
        <dbReference type="ARBA" id="ARBA00023015"/>
    </source>
</evidence>
<organism evidence="8 9">
    <name type="scientific">Hyalella azteca</name>
    <name type="common">Amphipod</name>
    <dbReference type="NCBI Taxonomy" id="294128"/>
    <lineage>
        <taxon>Eukaryota</taxon>
        <taxon>Metazoa</taxon>
        <taxon>Ecdysozoa</taxon>
        <taxon>Arthropoda</taxon>
        <taxon>Crustacea</taxon>
        <taxon>Multicrustacea</taxon>
        <taxon>Malacostraca</taxon>
        <taxon>Eumalacostraca</taxon>
        <taxon>Peracarida</taxon>
        <taxon>Amphipoda</taxon>
        <taxon>Senticaudata</taxon>
        <taxon>Talitrida</taxon>
        <taxon>Talitroidea</taxon>
        <taxon>Hyalellidae</taxon>
        <taxon>Hyalella</taxon>
    </lineage>
</organism>
<keyword evidence="5" id="KW-0539">Nucleus</keyword>
<evidence type="ECO:0000256" key="1">
    <source>
        <dbReference type="ARBA" id="ARBA00010940"/>
    </source>
</evidence>
<dbReference type="Proteomes" id="UP000694843">
    <property type="component" value="Unplaced"/>
</dbReference>
<gene>
    <name evidence="9" type="primary">LOC108678507</name>
</gene>
<name>A0A8B7P8G2_HYAAZ</name>
<feature type="region of interest" description="Disordered" evidence="6">
    <location>
        <begin position="327"/>
        <end position="363"/>
    </location>
</feature>
<keyword evidence="3 5" id="KW-0238">DNA-binding</keyword>
<feature type="domain" description="E2F/DP family winged-helix DNA-binding" evidence="7">
    <location>
        <begin position="136"/>
        <end position="201"/>
    </location>
</feature>
<dbReference type="Pfam" id="PF02319">
    <property type="entry name" value="WHD_E2F_TDP"/>
    <property type="match status" value="1"/>
</dbReference>
<dbReference type="AlphaFoldDB" id="A0A8B7P8G2"/>
<evidence type="ECO:0000313" key="8">
    <source>
        <dbReference type="Proteomes" id="UP000694843"/>
    </source>
</evidence>
<evidence type="ECO:0000256" key="4">
    <source>
        <dbReference type="ARBA" id="ARBA00023163"/>
    </source>
</evidence>
<dbReference type="KEGG" id="hazt:108678507"/>
<dbReference type="InterPro" id="IPR003316">
    <property type="entry name" value="E2F_WHTH_DNA-bd_dom"/>
</dbReference>
<evidence type="ECO:0000256" key="6">
    <source>
        <dbReference type="SAM" id="MobiDB-lite"/>
    </source>
</evidence>
<dbReference type="InterPro" id="IPR015633">
    <property type="entry name" value="E2F"/>
</dbReference>
<evidence type="ECO:0000259" key="7">
    <source>
        <dbReference type="SMART" id="SM01372"/>
    </source>
</evidence>
<dbReference type="SUPFAM" id="SSF144074">
    <property type="entry name" value="E2F-DP heterodimerization region"/>
    <property type="match status" value="1"/>
</dbReference>
<feature type="compositionally biased region" description="Polar residues" evidence="6">
    <location>
        <begin position="41"/>
        <end position="60"/>
    </location>
</feature>
<evidence type="ECO:0000256" key="5">
    <source>
        <dbReference type="RuleBase" id="RU003796"/>
    </source>
</evidence>
<feature type="region of interest" description="Disordered" evidence="6">
    <location>
        <begin position="87"/>
        <end position="115"/>
    </location>
</feature>
<dbReference type="GO" id="GO:0000981">
    <property type="term" value="F:DNA-binding transcription factor activity, RNA polymerase II-specific"/>
    <property type="evidence" value="ECO:0007669"/>
    <property type="project" value="TreeGrafter"/>
</dbReference>
<dbReference type="GO" id="GO:0090575">
    <property type="term" value="C:RNA polymerase II transcription regulator complex"/>
    <property type="evidence" value="ECO:0007669"/>
    <property type="project" value="TreeGrafter"/>
</dbReference>
<dbReference type="InterPro" id="IPR036390">
    <property type="entry name" value="WH_DNA-bd_sf"/>
</dbReference>
<feature type="region of interest" description="Disordered" evidence="6">
    <location>
        <begin position="417"/>
        <end position="450"/>
    </location>
</feature>
<dbReference type="Gene3D" id="1.10.10.10">
    <property type="entry name" value="Winged helix-like DNA-binding domain superfamily/Winged helix DNA-binding domain"/>
    <property type="match status" value="1"/>
</dbReference>
<proteinExistence type="inferred from homology"/>
<dbReference type="Gene3D" id="6.10.250.540">
    <property type="match status" value="1"/>
</dbReference>
<feature type="compositionally biased region" description="Basic and acidic residues" evidence="6">
    <location>
        <begin position="337"/>
        <end position="347"/>
    </location>
</feature>
<keyword evidence="2 5" id="KW-0805">Transcription regulation</keyword>
<evidence type="ECO:0000256" key="3">
    <source>
        <dbReference type="ARBA" id="ARBA00023125"/>
    </source>
</evidence>